<keyword evidence="1" id="KW-0812">Transmembrane</keyword>
<gene>
    <name evidence="3" type="ORF">CHS0354_037819</name>
</gene>
<dbReference type="AlphaFoldDB" id="A0AAE0VXC5"/>
<accession>A0AAE0VXC5</accession>
<feature type="domain" description="DUF7042" evidence="2">
    <location>
        <begin position="241"/>
        <end position="359"/>
    </location>
</feature>
<dbReference type="Pfam" id="PF23069">
    <property type="entry name" value="DUF7042"/>
    <property type="match status" value="1"/>
</dbReference>
<feature type="transmembrane region" description="Helical" evidence="1">
    <location>
        <begin position="12"/>
        <end position="34"/>
    </location>
</feature>
<dbReference type="InterPro" id="IPR055470">
    <property type="entry name" value="DUF7042"/>
</dbReference>
<keyword evidence="1" id="KW-0472">Membrane</keyword>
<evidence type="ECO:0000313" key="4">
    <source>
        <dbReference type="Proteomes" id="UP001195483"/>
    </source>
</evidence>
<reference evidence="3" key="3">
    <citation type="submission" date="2023-05" db="EMBL/GenBank/DDBJ databases">
        <authorList>
            <person name="Smith C.H."/>
        </authorList>
    </citation>
    <scope>NUCLEOTIDE SEQUENCE</scope>
    <source>
        <strain evidence="3">CHS0354</strain>
        <tissue evidence="3">Mantle</tissue>
    </source>
</reference>
<evidence type="ECO:0000313" key="3">
    <source>
        <dbReference type="EMBL" id="KAK3592682.1"/>
    </source>
</evidence>
<sequence>MSGVDTKLRARSIIITAPIAVFFDVAALACQLVFLSETFCHLVIISKGEMDPLIQAVIQIIHTIMLLNRIPTDNSKVKRNSGDAACTWPTFIAAPSLWKDSDKGSLFFKNSTNMDGWIFKIITTVTTQVSEWQCFSHNITSSEGILVLRSPSSYSYFSGTVNLYRPYICMYLTKITDYSYQYYLKTDEQQYAGNYERVYMHEENNASAVDPTVSQLCSGTPQISEYHLLIRNGLESFAKLQCPDIILGNYRYTFTSQSTSCGTGTEYWNVCSDNQVMTFDYTKCSTVIAYSTSGSVYCVNNITDGTNTYVSVYNTDTSPTYQITCFMVSLSGTDSTTGATNLSVSQSPNSCTKTQTTTSVPINAQSVTLGAYMFLRAYSVLVLLSIILAICLIHKCKTPVEPEKTPPPPAPEVFVDIENLPHEYITAYPPKLVSKAPSGTTVLPNISSSNTFPDIRLVFDPINKVKPEVSEITSVTDLTYHSGQ</sequence>
<keyword evidence="4" id="KW-1185">Reference proteome</keyword>
<comment type="caution">
    <text evidence="3">The sequence shown here is derived from an EMBL/GenBank/DDBJ whole genome shotgun (WGS) entry which is preliminary data.</text>
</comment>
<name>A0AAE0VXC5_9BIVA</name>
<proteinExistence type="predicted"/>
<feature type="transmembrane region" description="Helical" evidence="1">
    <location>
        <begin position="369"/>
        <end position="393"/>
    </location>
</feature>
<reference evidence="3" key="2">
    <citation type="journal article" date="2021" name="Genome Biol. Evol.">
        <title>Developing a high-quality reference genome for a parasitic bivalve with doubly uniparental inheritance (Bivalvia: Unionida).</title>
        <authorList>
            <person name="Smith C.H."/>
        </authorList>
    </citation>
    <scope>NUCLEOTIDE SEQUENCE</scope>
    <source>
        <strain evidence="3">CHS0354</strain>
        <tissue evidence="3">Mantle</tissue>
    </source>
</reference>
<protein>
    <recommendedName>
        <fullName evidence="2">DUF7042 domain-containing protein</fullName>
    </recommendedName>
</protein>
<dbReference type="EMBL" id="JAEAOA010002212">
    <property type="protein sequence ID" value="KAK3592682.1"/>
    <property type="molecule type" value="Genomic_DNA"/>
</dbReference>
<reference evidence="3" key="1">
    <citation type="journal article" date="2021" name="Genome Biol. Evol.">
        <title>A High-Quality Reference Genome for a Parasitic Bivalve with Doubly Uniparental Inheritance (Bivalvia: Unionida).</title>
        <authorList>
            <person name="Smith C.H."/>
        </authorList>
    </citation>
    <scope>NUCLEOTIDE SEQUENCE</scope>
    <source>
        <strain evidence="3">CHS0354</strain>
    </source>
</reference>
<keyword evidence="1" id="KW-1133">Transmembrane helix</keyword>
<evidence type="ECO:0000259" key="2">
    <source>
        <dbReference type="Pfam" id="PF23069"/>
    </source>
</evidence>
<dbReference type="Proteomes" id="UP001195483">
    <property type="component" value="Unassembled WGS sequence"/>
</dbReference>
<organism evidence="3 4">
    <name type="scientific">Potamilus streckersoni</name>
    <dbReference type="NCBI Taxonomy" id="2493646"/>
    <lineage>
        <taxon>Eukaryota</taxon>
        <taxon>Metazoa</taxon>
        <taxon>Spiralia</taxon>
        <taxon>Lophotrochozoa</taxon>
        <taxon>Mollusca</taxon>
        <taxon>Bivalvia</taxon>
        <taxon>Autobranchia</taxon>
        <taxon>Heteroconchia</taxon>
        <taxon>Palaeoheterodonta</taxon>
        <taxon>Unionida</taxon>
        <taxon>Unionoidea</taxon>
        <taxon>Unionidae</taxon>
        <taxon>Ambleminae</taxon>
        <taxon>Lampsilini</taxon>
        <taxon>Potamilus</taxon>
    </lineage>
</organism>
<evidence type="ECO:0000256" key="1">
    <source>
        <dbReference type="SAM" id="Phobius"/>
    </source>
</evidence>